<dbReference type="PANTHER" id="PTHR31151:SF0">
    <property type="entry name" value="PROLINE-TRNA LIGASE (DUF1680)"/>
    <property type="match status" value="1"/>
</dbReference>
<dbReference type="RefSeq" id="WP_112374404.1">
    <property type="nucleotide sequence ID" value="NZ_CP069793.1"/>
</dbReference>
<feature type="domain" description="DUF4986" evidence="2">
    <location>
        <begin position="548"/>
        <end position="631"/>
    </location>
</feature>
<gene>
    <name evidence="5" type="ORF">NCTC11343_01782</name>
</gene>
<name>A0A2X2ISI1_SPHMU</name>
<proteinExistence type="predicted"/>
<dbReference type="InterPro" id="IPR012878">
    <property type="entry name" value="Beta-AFase-like_GH127_cat"/>
</dbReference>
<evidence type="ECO:0000259" key="2">
    <source>
        <dbReference type="Pfam" id="PF16375"/>
    </source>
</evidence>
<sequence>MIFKNKFLHSALLSLFSLALSAQTTSQLNYFDLREVRLLPGIFKHAEDLDINYLLEMDPDRLLAPFLREANLPLKKNSYTNWENTGLDGHIGGHYLSALAHMYAATGDLRIKERLDYMLSNLRRCQEANGNGYIGGVPGGKIIWTEIQQGRINAGSFNLNGKWVPLYNIHKTYAGLRDAYLLTGNESAKDMLIQMTDWALKLVAQLSDAQIQEMLRSEHGGLNETFADVAAITQDQTYLELARKFSHQSILEPLLAHEDHLTGLHANTQIPKVLGFKRIADLSHNEKWAEAVRYFWDNVVEQRSIAIGGNSVSEHFNPTEDFSKMLYSIEGPETCNTYNMLRLTKMLYQTDPQGKYLDFYERALYNHILSTQHPEHGGLVYFTQIRPGHYRVYSQAQTSMWCCVGSGMENHAKYGEMIYAYRNNDLFVNLFIPSRLDWKEKNMEVIQETNFPTEAKTSIRMNPKKPTSFSLFIRKPSWLTTAPHVLINGKPYRNFSSTNEHIQIKRTWRKGDIVSLQLPMGIHTEQLPDKSNYYSILYGPLVLGARTGQEDLLGLRADDSRMGHIASGKQIPLRDLPILQAEPNNIPALVKPIASKPLHFTLSNLYLGKKDIQMELEPFFGIHDSRYMIYWPQATQKELLTLQDKMRRDEVESLALAAKTVDKVVAGEQQPESDHFFREQNSNAGAFGDTRWRDTKGWFSYVMKITPETQLVAIKLLADNSSRVTEVMIDGKTISILEDKDERSTMKTIHIQLPMESAGKTKIELKIKAGAGFTSHKILEIRTLRPD</sequence>
<evidence type="ECO:0000313" key="6">
    <source>
        <dbReference type="Proteomes" id="UP000251241"/>
    </source>
</evidence>
<evidence type="ECO:0000259" key="4">
    <source>
        <dbReference type="Pfam" id="PF20736"/>
    </source>
</evidence>
<dbReference type="Pfam" id="PF16375">
    <property type="entry name" value="DUF4986"/>
    <property type="match status" value="1"/>
</dbReference>
<organism evidence="5 6">
    <name type="scientific">Sphingobacterium multivorum</name>
    <dbReference type="NCBI Taxonomy" id="28454"/>
    <lineage>
        <taxon>Bacteria</taxon>
        <taxon>Pseudomonadati</taxon>
        <taxon>Bacteroidota</taxon>
        <taxon>Sphingobacteriia</taxon>
        <taxon>Sphingobacteriales</taxon>
        <taxon>Sphingobacteriaceae</taxon>
        <taxon>Sphingobacterium</taxon>
    </lineage>
</organism>
<feature type="domain" description="Non-reducing end beta-L-arabinofuranosidase-like GH127 middle" evidence="4">
    <location>
        <begin position="426"/>
        <end position="520"/>
    </location>
</feature>
<protein>
    <submittedName>
        <fullName evidence="5">Uncharacterized protein conserved in bacteria</fullName>
    </submittedName>
</protein>
<evidence type="ECO:0000259" key="3">
    <source>
        <dbReference type="Pfam" id="PF20620"/>
    </source>
</evidence>
<accession>A0A2X2ISI1</accession>
<dbReference type="Pfam" id="PF07944">
    <property type="entry name" value="Beta-AFase-like_GH127_cat"/>
    <property type="match status" value="1"/>
</dbReference>
<dbReference type="InterPro" id="IPR046544">
    <property type="entry name" value="GH146_SB_dom"/>
</dbReference>
<dbReference type="PANTHER" id="PTHR31151">
    <property type="entry name" value="PROLINE-TRNA LIGASE (DUF1680)"/>
    <property type="match status" value="1"/>
</dbReference>
<dbReference type="GO" id="GO:0005975">
    <property type="term" value="P:carbohydrate metabolic process"/>
    <property type="evidence" value="ECO:0007669"/>
    <property type="project" value="InterPro"/>
</dbReference>
<dbReference type="Pfam" id="PF20736">
    <property type="entry name" value="Glyco_hydro127M"/>
    <property type="match status" value="1"/>
</dbReference>
<evidence type="ECO:0000259" key="1">
    <source>
        <dbReference type="Pfam" id="PF07944"/>
    </source>
</evidence>
<dbReference type="SUPFAM" id="SSF48208">
    <property type="entry name" value="Six-hairpin glycosidases"/>
    <property type="match status" value="1"/>
</dbReference>
<dbReference type="InterPro" id="IPR032275">
    <property type="entry name" value="DUF4986"/>
</dbReference>
<evidence type="ECO:0000313" key="5">
    <source>
        <dbReference type="EMBL" id="SPZ85222.1"/>
    </source>
</evidence>
<reference evidence="5 6" key="1">
    <citation type="submission" date="2018-06" db="EMBL/GenBank/DDBJ databases">
        <authorList>
            <consortium name="Pathogen Informatics"/>
            <person name="Doyle S."/>
        </authorList>
    </citation>
    <scope>NUCLEOTIDE SEQUENCE [LARGE SCALE GENOMIC DNA]</scope>
    <source>
        <strain evidence="5 6">NCTC11343</strain>
    </source>
</reference>
<dbReference type="GeneID" id="97181554"/>
<feature type="domain" description="Non-reducing end beta-L-arabinofuranosidase-like GH127 catalytic" evidence="1">
    <location>
        <begin position="35"/>
        <end position="416"/>
    </location>
</feature>
<dbReference type="AlphaFoldDB" id="A0A2X2ISI1"/>
<feature type="domain" description="Glycoside hydrolase GH146 substrate-binding" evidence="3">
    <location>
        <begin position="655"/>
        <end position="784"/>
    </location>
</feature>
<dbReference type="Proteomes" id="UP000251241">
    <property type="component" value="Unassembled WGS sequence"/>
</dbReference>
<dbReference type="Pfam" id="PF20620">
    <property type="entry name" value="DUF6805"/>
    <property type="match status" value="1"/>
</dbReference>
<dbReference type="InterPro" id="IPR008928">
    <property type="entry name" value="6-hairpin_glycosidase_sf"/>
</dbReference>
<dbReference type="InterPro" id="IPR049046">
    <property type="entry name" value="Beta-AFase-like_GH127_middle"/>
</dbReference>
<dbReference type="EMBL" id="UAUU01000006">
    <property type="protein sequence ID" value="SPZ85222.1"/>
    <property type="molecule type" value="Genomic_DNA"/>
</dbReference>